<dbReference type="InterPro" id="IPR002347">
    <property type="entry name" value="SDR_fam"/>
</dbReference>
<dbReference type="PRINTS" id="PR00080">
    <property type="entry name" value="SDRFAMILY"/>
</dbReference>
<dbReference type="EMBL" id="CP047656">
    <property type="protein sequence ID" value="QHJ11119.1"/>
    <property type="molecule type" value="Genomic_DNA"/>
</dbReference>
<evidence type="ECO:0000256" key="2">
    <source>
        <dbReference type="RuleBase" id="RU000363"/>
    </source>
</evidence>
<evidence type="ECO:0000256" key="1">
    <source>
        <dbReference type="ARBA" id="ARBA00023002"/>
    </source>
</evidence>
<comment type="similarity">
    <text evidence="2">Belongs to the short-chain dehydrogenases/reductases (SDR) family.</text>
</comment>
<dbReference type="KEGG" id="pmes:FX988_01341"/>
<reference evidence="3 4" key="1">
    <citation type="submission" date="2019-12" db="EMBL/GenBank/DDBJ databases">
        <title>Genome sequencing and assembly of endphytes of Porphyra tenera.</title>
        <authorList>
            <person name="Park J.M."/>
            <person name="Shin R."/>
            <person name="Jo S.H."/>
        </authorList>
    </citation>
    <scope>NUCLEOTIDE SEQUENCE [LARGE SCALE GENOMIC DNA]</scope>
    <source>
        <strain evidence="3 4">GPM4</strain>
    </source>
</reference>
<dbReference type="PRINTS" id="PR00081">
    <property type="entry name" value="GDHRDH"/>
</dbReference>
<dbReference type="EC" id="1.-.-.-" evidence="3"/>
<evidence type="ECO:0000313" key="4">
    <source>
        <dbReference type="Proteomes" id="UP000464524"/>
    </source>
</evidence>
<dbReference type="PANTHER" id="PTHR43157">
    <property type="entry name" value="PHOSPHATIDYLINOSITOL-GLYCAN BIOSYNTHESIS CLASS F PROTEIN-RELATED"/>
    <property type="match status" value="1"/>
</dbReference>
<dbReference type="InterPro" id="IPR020904">
    <property type="entry name" value="Sc_DH/Rdtase_CS"/>
</dbReference>
<dbReference type="OrthoDB" id="109589at2"/>
<dbReference type="Gene3D" id="3.40.50.720">
    <property type="entry name" value="NAD(P)-binding Rossmann-like Domain"/>
    <property type="match status" value="1"/>
</dbReference>
<dbReference type="PROSITE" id="PS00061">
    <property type="entry name" value="ADH_SHORT"/>
    <property type="match status" value="1"/>
</dbReference>
<dbReference type="PANTHER" id="PTHR43157:SF31">
    <property type="entry name" value="PHOSPHATIDYLINOSITOL-GLYCAN BIOSYNTHESIS CLASS F PROTEIN"/>
    <property type="match status" value="1"/>
</dbReference>
<sequence length="270" mass="28649">MSKTILVTGATDGIGFETAKMLLSAGHTVLLHGRNSSKLKDAQITLSAGATTNKAPCYLADMANLDDVTKLASTIKAKYRSLDAVINNAGVFKVPSSMTEDKLDVRFVVNTLAPYILTKALLPILDRSSRVVNVSSAAQAPVSLAALAGQQVLNDSQAYAQSKLALTMWSRQLGLSLAEKGPVVVSVNPKSLLGSKMVKDAYGMAGSDLRVGADILSRAALSDEFIDASGQYYDNDIAQFAQPHPDALNEQKNTALMSTMDQIIQRITSG</sequence>
<dbReference type="InterPro" id="IPR036291">
    <property type="entry name" value="NAD(P)-bd_dom_sf"/>
</dbReference>
<name>A0A857JGG9_9ALTE</name>
<dbReference type="RefSeq" id="WP_160178898.1">
    <property type="nucleotide sequence ID" value="NZ_CP047656.1"/>
</dbReference>
<keyword evidence="1 3" id="KW-0560">Oxidoreductase</keyword>
<protein>
    <submittedName>
        <fullName evidence="3">Putative oxidoreductase YciK</fullName>
        <ecNumber evidence="3">1.-.-.-</ecNumber>
    </submittedName>
</protein>
<dbReference type="GO" id="GO:0016491">
    <property type="term" value="F:oxidoreductase activity"/>
    <property type="evidence" value="ECO:0007669"/>
    <property type="project" value="UniProtKB-KW"/>
</dbReference>
<dbReference type="Pfam" id="PF00106">
    <property type="entry name" value="adh_short"/>
    <property type="match status" value="1"/>
</dbReference>
<dbReference type="Proteomes" id="UP000464524">
    <property type="component" value="Chromosome"/>
</dbReference>
<keyword evidence="4" id="KW-1185">Reference proteome</keyword>
<gene>
    <name evidence="3" type="ORF">FX988_01341</name>
</gene>
<proteinExistence type="inferred from homology"/>
<evidence type="ECO:0000313" key="3">
    <source>
        <dbReference type="EMBL" id="QHJ11119.1"/>
    </source>
</evidence>
<organism evidence="3 4">
    <name type="scientific">Paraglaciecola mesophila</name>
    <dbReference type="NCBI Taxonomy" id="197222"/>
    <lineage>
        <taxon>Bacteria</taxon>
        <taxon>Pseudomonadati</taxon>
        <taxon>Pseudomonadota</taxon>
        <taxon>Gammaproteobacteria</taxon>
        <taxon>Alteromonadales</taxon>
        <taxon>Alteromonadaceae</taxon>
        <taxon>Paraglaciecola</taxon>
    </lineage>
</organism>
<dbReference type="SUPFAM" id="SSF51735">
    <property type="entry name" value="NAD(P)-binding Rossmann-fold domains"/>
    <property type="match status" value="1"/>
</dbReference>
<accession>A0A857JGG9</accession>
<dbReference type="AlphaFoldDB" id="A0A857JGG9"/>